<accession>A0ABX7R0B1</accession>
<dbReference type="InterPro" id="IPR022385">
    <property type="entry name" value="Rhs_assc_core"/>
</dbReference>
<dbReference type="InterPro" id="IPR031325">
    <property type="entry name" value="RHS_repeat"/>
</dbReference>
<feature type="region of interest" description="Disordered" evidence="2">
    <location>
        <begin position="52"/>
        <end position="91"/>
    </location>
</feature>
<evidence type="ECO:0000313" key="7">
    <source>
        <dbReference type="Proteomes" id="UP000663207"/>
    </source>
</evidence>
<dbReference type="Pfam" id="PF05593">
    <property type="entry name" value="RHS_repeat"/>
    <property type="match status" value="1"/>
</dbReference>
<dbReference type="InterPro" id="IPR050708">
    <property type="entry name" value="T6SS_VgrG/RHS"/>
</dbReference>
<evidence type="ECO:0000256" key="1">
    <source>
        <dbReference type="ARBA" id="ARBA00022737"/>
    </source>
</evidence>
<keyword evidence="3" id="KW-0732">Signal</keyword>
<gene>
    <name evidence="6" type="ORF">JYB85_14710</name>
</gene>
<feature type="domain" description="Teneurin-like YD-shell" evidence="5">
    <location>
        <begin position="943"/>
        <end position="1198"/>
    </location>
</feature>
<feature type="chain" id="PRO_5045108551" evidence="3">
    <location>
        <begin position="26"/>
        <end position="1352"/>
    </location>
</feature>
<keyword evidence="1" id="KW-0677">Repeat</keyword>
<dbReference type="PANTHER" id="PTHR32305:SF15">
    <property type="entry name" value="PROTEIN RHSA-RELATED"/>
    <property type="match status" value="1"/>
</dbReference>
<evidence type="ECO:0000313" key="6">
    <source>
        <dbReference type="EMBL" id="QSX36523.1"/>
    </source>
</evidence>
<feature type="domain" description="Teneurin-like YD-shell" evidence="5">
    <location>
        <begin position="633"/>
        <end position="797"/>
    </location>
</feature>
<keyword evidence="7" id="KW-1185">Reference proteome</keyword>
<dbReference type="EMBL" id="CP071502">
    <property type="protein sequence ID" value="QSX36523.1"/>
    <property type="molecule type" value="Genomic_DNA"/>
</dbReference>
<dbReference type="InterPro" id="IPR045351">
    <property type="entry name" value="DUF6531"/>
</dbReference>
<dbReference type="PRINTS" id="PR00394">
    <property type="entry name" value="RHSPROTEIN"/>
</dbReference>
<evidence type="ECO:0000259" key="4">
    <source>
        <dbReference type="Pfam" id="PF20148"/>
    </source>
</evidence>
<reference evidence="6 7" key="1">
    <citation type="submission" date="2021-03" db="EMBL/GenBank/DDBJ databases">
        <title>Novel species identification of genus Shewanella.</title>
        <authorList>
            <person name="Liu G."/>
            <person name="Zhang Q."/>
        </authorList>
    </citation>
    <scope>NUCLEOTIDE SEQUENCE [LARGE SCALE GENOMIC DNA]</scope>
    <source>
        <strain evidence="6 7">FJAT-52962</strain>
    </source>
</reference>
<dbReference type="PANTHER" id="PTHR32305">
    <property type="match status" value="1"/>
</dbReference>
<sequence length="1352" mass="148007">MLNMQNSLKLVGMCILFSYSDLALADLVCYRTVVAADGTAWPVRTTCDRTSQTAGSELTTSLGSSESREGSNDSSNQDQQEGEGDSGCSKTAGNPIVIASGNKIQPEIDFVSGSAFPLTIEKNYNHFAARTGVFGKMWLSSFDYKLLYTDRDTCLIDGEGMPSIGCDERFPSTPNAEDILTVLKPDGAKRVFEPSETPYVWHDNDFGNGATITYANGMFTLHEVDGMVEVYNGDGQVLSRTSPAGYSHAFSYNNGLLTSVTASTGESLTLSYTGGLVTQITDSEGHSYLYAYTNGKLSKQTMPNGSYKEFFYTDANWPDALTMIKVNGAIYARFTYSPSSGKATSSGHGALGNIEEYSFAYTTNKTTVTNPLGQVTDYNYTIINNKKRIVSVSRQGGQFCGAANQSYTYDNLGLQDKVTDWDGKVTDYDYNNKGQLLSITQAYGTSDAVTTSYTWNTSFGHLPDSIETPYLLTEFTYDDKQHVTQIKKTNLTSYGVPGEVRITDIDYTFHPNGRVASMTIDGPRTDVDDVSVTYYNDKGLMTSMVDAIGNTRTFNSYDGNGNLTSETAPNGLVTTYTYDVNNRLQSVKQGTRVARTFTYNALGQLDKVTNPDGSYLDQAFDEGFRATSAVDNSGAIISTGFDAMSNPTSTSFKLGATTHFSANVYYDELGRVRFKEGKNGQSETITYFDDGNIKDITDAKLNVTSFTYDNHGRLATSTDANNTVTTYGYNDQGLVTSVTDANNHVTSYQYDGFGQLTKLTSPDTGVTTFKYDPAGNLVEKTDAKGIIYRYAYDALNRPTVTVAGNEMQAYEYDGNGDAGMLTRQADSSGCASYDYNTYGELIRKTNSIQGQNLITQYIPDGYGRLKDVIYPSGNKVTYGYNNIGKVSSVTAVIGGVSKTVLSGVSYKPFGPASSWTYGNGLVQTDTYDQDYRLTDRDIAGKQDLHFGYDLANNITAINNAYNSGYSQTFDYDNVYRLSSISSTADNQTLSYDDVGNRLTHSENGLNYSYSYKSGSNKLDKVTRIGQTKTLLTDSNGNITSDNVRGNTYSYNGLNRMASLVKGGVTTSYGYNAMNQRMFKKTGSSTERYVYDPSGLLLAEPNSAREYIYFNGMPVAYVKSNVLYFVHSDQLGRPELITDAAKAVVWRANLKAFDRTVQTTSIGDFNLGFPGQYYDTESGLWYNWNRYYDAALGRYIQSDPIGLAGGMNTYAYVGGNPVIGIDFTGLCDCGEIAKNQTPDGGEWDKRRVNNGASEVFRFGRWNPTYRTPSNFISDYAENTFVATSGAALYTYLKTGAAEISLGAVAFGTFLGMGHAGVTDFKNWQANIYTPEEQKVINSYNSTLVNCLKGGRGE</sequence>
<dbReference type="NCBIfam" id="TIGR01643">
    <property type="entry name" value="YD_repeat_2x"/>
    <property type="match status" value="3"/>
</dbReference>
<evidence type="ECO:0000259" key="5">
    <source>
        <dbReference type="Pfam" id="PF25023"/>
    </source>
</evidence>
<feature type="compositionally biased region" description="Low complexity" evidence="2">
    <location>
        <begin position="55"/>
        <end position="65"/>
    </location>
</feature>
<organism evidence="6 7">
    <name type="scientific">Shewanella sedimentimangrovi</name>
    <dbReference type="NCBI Taxonomy" id="2814293"/>
    <lineage>
        <taxon>Bacteria</taxon>
        <taxon>Pseudomonadati</taxon>
        <taxon>Pseudomonadota</taxon>
        <taxon>Gammaproteobacteria</taxon>
        <taxon>Alteromonadales</taxon>
        <taxon>Shewanellaceae</taxon>
        <taxon>Shewanella</taxon>
    </lineage>
</organism>
<feature type="domain" description="DUF6531" evidence="4">
    <location>
        <begin position="93"/>
        <end position="161"/>
    </location>
</feature>
<name>A0ABX7R0B1_9GAMM</name>
<proteinExistence type="predicted"/>
<dbReference type="InterPro" id="IPR006530">
    <property type="entry name" value="YD"/>
</dbReference>
<dbReference type="Proteomes" id="UP000663207">
    <property type="component" value="Chromosome"/>
</dbReference>
<dbReference type="Pfam" id="PF25023">
    <property type="entry name" value="TEN_YD-shell"/>
    <property type="match status" value="2"/>
</dbReference>
<dbReference type="RefSeq" id="WP_207379883.1">
    <property type="nucleotide sequence ID" value="NZ_CP071502.1"/>
</dbReference>
<dbReference type="Gene3D" id="2.180.10.10">
    <property type="entry name" value="RHS repeat-associated core"/>
    <property type="match status" value="3"/>
</dbReference>
<feature type="signal peptide" evidence="3">
    <location>
        <begin position="1"/>
        <end position="25"/>
    </location>
</feature>
<protein>
    <submittedName>
        <fullName evidence="6">RHS repeat protein</fullName>
    </submittedName>
</protein>
<dbReference type="InterPro" id="IPR056823">
    <property type="entry name" value="TEN-like_YD-shell"/>
</dbReference>
<evidence type="ECO:0000256" key="3">
    <source>
        <dbReference type="SAM" id="SignalP"/>
    </source>
</evidence>
<evidence type="ECO:0000256" key="2">
    <source>
        <dbReference type="SAM" id="MobiDB-lite"/>
    </source>
</evidence>
<dbReference type="NCBIfam" id="TIGR03696">
    <property type="entry name" value="Rhs_assc_core"/>
    <property type="match status" value="1"/>
</dbReference>
<dbReference type="Pfam" id="PF20148">
    <property type="entry name" value="DUF6531"/>
    <property type="match status" value="1"/>
</dbReference>